<dbReference type="RefSeq" id="WP_100848847.1">
    <property type="nucleotide sequence ID" value="NZ_BMJF01000003.1"/>
</dbReference>
<dbReference type="InterPro" id="IPR000045">
    <property type="entry name" value="Prepilin_IV_endopep_pep"/>
</dbReference>
<reference evidence="5" key="1">
    <citation type="journal article" date="2018" name="Genome Announc.">
        <title>Complete genome sequence of a Dickeya fangzhongdai type strain causing bleeding canker of pear tree trunks.</title>
        <authorList>
            <person name="Zhao Y."/>
            <person name="Tian Y."/>
            <person name="Li X."/>
            <person name="Hu B."/>
        </authorList>
    </citation>
    <scope>NUCLEOTIDE SEQUENCE [LARGE SCALE GENOMIC DNA]</scope>
    <source>
        <strain evidence="5">DSM 101947</strain>
    </source>
</reference>
<protein>
    <submittedName>
        <fullName evidence="4">Prepilin peptidase</fullName>
    </submittedName>
</protein>
<feature type="transmembrane region" description="Helical" evidence="2">
    <location>
        <begin position="173"/>
        <end position="190"/>
    </location>
</feature>
<dbReference type="KEGG" id="dfn:CVE23_02925"/>
<feature type="transmembrane region" description="Helical" evidence="2">
    <location>
        <begin position="120"/>
        <end position="139"/>
    </location>
</feature>
<dbReference type="PANTHER" id="PTHR30487">
    <property type="entry name" value="TYPE 4 PREPILIN-LIKE PROTEINS LEADER PEPTIDE-PROCESSING ENZYME"/>
    <property type="match status" value="1"/>
</dbReference>
<dbReference type="Proteomes" id="UP000231901">
    <property type="component" value="Chromosome"/>
</dbReference>
<evidence type="ECO:0000313" key="4">
    <source>
        <dbReference type="EMBL" id="ATZ93021.1"/>
    </source>
</evidence>
<proteinExistence type="inferred from homology"/>
<name>A0A2K8QHS5_9GAMM</name>
<evidence type="ECO:0000256" key="1">
    <source>
        <dbReference type="ARBA" id="ARBA00005801"/>
    </source>
</evidence>
<keyword evidence="2" id="KW-0812">Transmembrane</keyword>
<organism evidence="4 5">
    <name type="scientific">Dickeya fangzhongdai</name>
    <dbReference type="NCBI Taxonomy" id="1778540"/>
    <lineage>
        <taxon>Bacteria</taxon>
        <taxon>Pseudomonadati</taxon>
        <taxon>Pseudomonadota</taxon>
        <taxon>Gammaproteobacteria</taxon>
        <taxon>Enterobacterales</taxon>
        <taxon>Pectobacteriaceae</taxon>
        <taxon>Dickeya</taxon>
    </lineage>
</organism>
<dbReference type="GeneID" id="66563294"/>
<dbReference type="PANTHER" id="PTHR30487:SF0">
    <property type="entry name" value="PREPILIN LEADER PEPTIDASE_N-METHYLTRANSFERASE-RELATED"/>
    <property type="match status" value="1"/>
</dbReference>
<comment type="similarity">
    <text evidence="1">Belongs to the peptidase A24 family.</text>
</comment>
<dbReference type="AlphaFoldDB" id="A0A2K8QHS5"/>
<feature type="transmembrane region" description="Helical" evidence="2">
    <location>
        <begin position="81"/>
        <end position="100"/>
    </location>
</feature>
<evidence type="ECO:0000259" key="3">
    <source>
        <dbReference type="Pfam" id="PF01478"/>
    </source>
</evidence>
<feature type="transmembrane region" description="Helical" evidence="2">
    <location>
        <begin position="45"/>
        <end position="69"/>
    </location>
</feature>
<dbReference type="EMBL" id="CP025003">
    <property type="protein sequence ID" value="ATZ93021.1"/>
    <property type="molecule type" value="Genomic_DNA"/>
</dbReference>
<dbReference type="GO" id="GO:0006465">
    <property type="term" value="P:signal peptide processing"/>
    <property type="evidence" value="ECO:0007669"/>
    <property type="project" value="TreeGrafter"/>
</dbReference>
<dbReference type="Pfam" id="PF01478">
    <property type="entry name" value="Peptidase_A24"/>
    <property type="match status" value="1"/>
</dbReference>
<keyword evidence="2" id="KW-0472">Membrane</keyword>
<dbReference type="GO" id="GO:0005886">
    <property type="term" value="C:plasma membrane"/>
    <property type="evidence" value="ECO:0007669"/>
    <property type="project" value="TreeGrafter"/>
</dbReference>
<dbReference type="InterPro" id="IPR050882">
    <property type="entry name" value="Prepilin_peptidase/N-MTase"/>
</dbReference>
<accession>A0A2K8QHS5</accession>
<feature type="domain" description="Prepilin type IV endopeptidase peptidase" evidence="3">
    <location>
        <begin position="81"/>
        <end position="186"/>
    </location>
</feature>
<gene>
    <name evidence="4" type="ORF">CVE23_02925</name>
</gene>
<keyword evidence="2" id="KW-1133">Transmembrane helix</keyword>
<sequence length="222" mass="24175">MTLLTLSMPWPTLIIIFPLGLCLFNFMASLVRLRLMTSDDEGEWFAVFFNPVPSGFTWLYAAVATGMILSPAPVTERLLSLLFSLFLFNMTLTDALTGLLPREMTVSCLIAGLTAALLHPGFTGHILSAVAALGIFGGWRYVTTKIHGRECLGLGDVWLAGAIAAWLGGHHWLYALLTGVVLFVLWQISVSRSSEGGPMGPWLCAGAMSVTLLKLYQPLITW</sequence>
<feature type="transmembrane region" description="Helical" evidence="2">
    <location>
        <begin position="12"/>
        <end position="33"/>
    </location>
</feature>
<evidence type="ECO:0000256" key="2">
    <source>
        <dbReference type="SAM" id="Phobius"/>
    </source>
</evidence>
<dbReference type="Gene3D" id="1.20.120.1220">
    <property type="match status" value="1"/>
</dbReference>
<keyword evidence="5" id="KW-1185">Reference proteome</keyword>
<evidence type="ECO:0000313" key="5">
    <source>
        <dbReference type="Proteomes" id="UP000231901"/>
    </source>
</evidence>
<dbReference type="GO" id="GO:0004190">
    <property type="term" value="F:aspartic-type endopeptidase activity"/>
    <property type="evidence" value="ECO:0007669"/>
    <property type="project" value="InterPro"/>
</dbReference>